<evidence type="ECO:0000313" key="4">
    <source>
        <dbReference type="Proteomes" id="UP000321886"/>
    </source>
</evidence>
<dbReference type="EMBL" id="BJYD01000038">
    <property type="protein sequence ID" value="GEN55440.1"/>
    <property type="molecule type" value="Genomic_DNA"/>
</dbReference>
<dbReference type="InterPro" id="IPR036397">
    <property type="entry name" value="RNaseH_sf"/>
</dbReference>
<dbReference type="GO" id="GO:0003676">
    <property type="term" value="F:nucleic acid binding"/>
    <property type="evidence" value="ECO:0007669"/>
    <property type="project" value="InterPro"/>
</dbReference>
<proteinExistence type="predicted"/>
<dbReference type="GO" id="GO:0015074">
    <property type="term" value="P:DNA integration"/>
    <property type="evidence" value="ECO:0007669"/>
    <property type="project" value="InterPro"/>
</dbReference>
<feature type="domain" description="Integrase catalytic" evidence="2">
    <location>
        <begin position="114"/>
        <end position="277"/>
    </location>
</feature>
<dbReference type="NCBIfam" id="NF033516">
    <property type="entry name" value="transpos_IS3"/>
    <property type="match status" value="1"/>
</dbReference>
<dbReference type="PROSITE" id="PS50994">
    <property type="entry name" value="INTEGRASE"/>
    <property type="match status" value="1"/>
</dbReference>
<dbReference type="Pfam" id="PF13333">
    <property type="entry name" value="rve_2"/>
    <property type="match status" value="1"/>
</dbReference>
<dbReference type="Pfam" id="PF13276">
    <property type="entry name" value="HTH_21"/>
    <property type="match status" value="1"/>
</dbReference>
<dbReference type="Gene3D" id="3.30.420.10">
    <property type="entry name" value="Ribonuclease H-like superfamily/Ribonuclease H"/>
    <property type="match status" value="1"/>
</dbReference>
<organism evidence="3 4">
    <name type="scientific">Halobacillus faecis</name>
    <dbReference type="NCBI Taxonomy" id="360184"/>
    <lineage>
        <taxon>Bacteria</taxon>
        <taxon>Bacillati</taxon>
        <taxon>Bacillota</taxon>
        <taxon>Bacilli</taxon>
        <taxon>Bacillales</taxon>
        <taxon>Bacillaceae</taxon>
        <taxon>Halobacillus</taxon>
    </lineage>
</organism>
<dbReference type="AlphaFoldDB" id="A0A511WWB1"/>
<dbReference type="InterPro" id="IPR012337">
    <property type="entry name" value="RNaseH-like_sf"/>
</dbReference>
<comment type="caution">
    <text evidence="3">The sequence shown here is derived from an EMBL/GenBank/DDBJ whole genome shotgun (WGS) entry which is preliminary data.</text>
</comment>
<dbReference type="InterPro" id="IPR048020">
    <property type="entry name" value="Transpos_IS3"/>
</dbReference>
<dbReference type="Pfam" id="PF00665">
    <property type="entry name" value="rve"/>
    <property type="match status" value="1"/>
</dbReference>
<dbReference type="InterPro" id="IPR050900">
    <property type="entry name" value="Transposase_IS3/IS150/IS904"/>
</dbReference>
<gene>
    <name evidence="3" type="ORF">HFA01_37020</name>
</gene>
<dbReference type="Proteomes" id="UP000321886">
    <property type="component" value="Unassembled WGS sequence"/>
</dbReference>
<reference evidence="3 4" key="1">
    <citation type="submission" date="2019-07" db="EMBL/GenBank/DDBJ databases">
        <title>Whole genome shotgun sequence of Halobacillus faecis NBRC 103569.</title>
        <authorList>
            <person name="Hosoyama A."/>
            <person name="Uohara A."/>
            <person name="Ohji S."/>
            <person name="Ichikawa N."/>
        </authorList>
    </citation>
    <scope>NUCLEOTIDE SEQUENCE [LARGE SCALE GENOMIC DNA]</scope>
    <source>
        <strain evidence="3 4">NBRC 103569</strain>
    </source>
</reference>
<comment type="function">
    <text evidence="1">Involved in the transposition of the insertion sequence.</text>
</comment>
<dbReference type="SUPFAM" id="SSF53098">
    <property type="entry name" value="Ribonuclease H-like"/>
    <property type="match status" value="1"/>
</dbReference>
<dbReference type="PANTHER" id="PTHR46889">
    <property type="entry name" value="TRANSPOSASE INSF FOR INSERTION SEQUENCE IS3B-RELATED"/>
    <property type="match status" value="1"/>
</dbReference>
<evidence type="ECO:0000259" key="2">
    <source>
        <dbReference type="PROSITE" id="PS50994"/>
    </source>
</evidence>
<keyword evidence="4" id="KW-1185">Reference proteome</keyword>
<protein>
    <submittedName>
        <fullName evidence="3">Transposase</fullName>
    </submittedName>
</protein>
<dbReference type="PANTHER" id="PTHR46889:SF5">
    <property type="entry name" value="INTEGRASE PROTEIN"/>
    <property type="match status" value="1"/>
</dbReference>
<sequence length="279" mass="32779">MVSYLCEFTGVSRSGYYAWIKSESKRQVRNEKDEKDIQIIQVIFTQNQEKVGALQIKMLLENDYGVIMNHKKIRRLMKKFDLVAKIRQAKPYKQMMKATQEHRTCPNHLNREFTQKEPGKVFLTDITYTYFGKGQKAYLSCVKDSTTKEIVAHHISTSLGMDIVYRTIEKLQETVGCFHPEAMIHSDQGFHYTHPKFQSIVRETGLRQSMSRKGNCWDNAPMESFFGHLKDMVDHQSCESLSQLKEEVNQYIAKYNNKRYQWKLNKMTPVQYRDHLLAA</sequence>
<dbReference type="InterPro" id="IPR025948">
    <property type="entry name" value="HTH-like_dom"/>
</dbReference>
<name>A0A511WWB1_9BACI</name>
<dbReference type="InterPro" id="IPR001584">
    <property type="entry name" value="Integrase_cat-core"/>
</dbReference>
<evidence type="ECO:0000313" key="3">
    <source>
        <dbReference type="EMBL" id="GEN55440.1"/>
    </source>
</evidence>
<accession>A0A511WWB1</accession>
<evidence type="ECO:0000256" key="1">
    <source>
        <dbReference type="ARBA" id="ARBA00002286"/>
    </source>
</evidence>